<accession>R9GQM1</accession>
<dbReference type="SUPFAM" id="SSF53448">
    <property type="entry name" value="Nucleotide-diphospho-sugar transferases"/>
    <property type="match status" value="1"/>
</dbReference>
<dbReference type="STRING" id="1150600.ADIARSV_2860"/>
<dbReference type="GO" id="GO:0016758">
    <property type="term" value="F:hexosyltransferase activity"/>
    <property type="evidence" value="ECO:0007669"/>
    <property type="project" value="UniProtKB-ARBA"/>
</dbReference>
<dbReference type="CDD" id="cd04196">
    <property type="entry name" value="GT_2_like_d"/>
    <property type="match status" value="1"/>
</dbReference>
<dbReference type="Pfam" id="PF00535">
    <property type="entry name" value="Glycos_transf_2"/>
    <property type="match status" value="1"/>
</dbReference>
<dbReference type="Gene3D" id="3.90.550.10">
    <property type="entry name" value="Spore Coat Polysaccharide Biosynthesis Protein SpsA, Chain A"/>
    <property type="match status" value="1"/>
</dbReference>
<keyword evidence="2" id="KW-0328">Glycosyltransferase</keyword>
<dbReference type="eggNOG" id="COG1215">
    <property type="taxonomic scope" value="Bacteria"/>
</dbReference>
<dbReference type="InterPro" id="IPR029044">
    <property type="entry name" value="Nucleotide-diphossugar_trans"/>
</dbReference>
<name>R9GQM1_9SPHI</name>
<keyword evidence="3" id="KW-1185">Reference proteome</keyword>
<comment type="caution">
    <text evidence="2">The sequence shown here is derived from an EMBL/GenBank/DDBJ whole genome shotgun (WGS) entry which is preliminary data.</text>
</comment>
<evidence type="ECO:0000259" key="1">
    <source>
        <dbReference type="Pfam" id="PF00535"/>
    </source>
</evidence>
<protein>
    <submittedName>
        <fullName evidence="2">Alpha-L-Rha alpha-1,3-L-rhamnosyltransferase</fullName>
        <ecNumber evidence="2">2.4.1.-</ecNumber>
    </submittedName>
</protein>
<feature type="domain" description="Glycosyltransferase 2-like" evidence="1">
    <location>
        <begin position="21"/>
        <end position="176"/>
    </location>
</feature>
<dbReference type="PANTHER" id="PTHR22916:SF3">
    <property type="entry name" value="UDP-GLCNAC:BETAGAL BETA-1,3-N-ACETYLGLUCOSAMINYLTRANSFERASE-LIKE PROTEIN 1"/>
    <property type="match status" value="1"/>
</dbReference>
<evidence type="ECO:0000313" key="3">
    <source>
        <dbReference type="Proteomes" id="UP000014174"/>
    </source>
</evidence>
<dbReference type="PATRIC" id="fig|1150600.3.peg.2832"/>
<dbReference type="PANTHER" id="PTHR22916">
    <property type="entry name" value="GLYCOSYLTRANSFERASE"/>
    <property type="match status" value="1"/>
</dbReference>
<sequence length="261" mass="29813">MSIRHLLVYGFLNIFSEQMNSVCMATYNGALYIKPQIESILKQLHADDELIISDDSSTDNTLEVIKAVCDSRVIILEGNRFRDPIKNFEHALKSARGVFIFLSDQDDVWIDGKYEKMLTVLEEFDLVVSDSIIVDENLAVLHPSFFAYFGSGKGILKNMIRSTYYGSCMAFRQNVLKLAMPFPDTKEIGHDLWIGLVAELTGRVCFLTQPMLLYRRHKNTFSSAGVGLSSRSVGQKFYGRVVMIWELCKFILRNKLKRLKN</sequence>
<dbReference type="Proteomes" id="UP000014174">
    <property type="component" value="Unassembled WGS sequence"/>
</dbReference>
<keyword evidence="2" id="KW-0808">Transferase</keyword>
<proteinExistence type="predicted"/>
<dbReference type="EC" id="2.4.1.-" evidence="2"/>
<evidence type="ECO:0000313" key="2">
    <source>
        <dbReference type="EMBL" id="EOR94026.1"/>
    </source>
</evidence>
<reference evidence="2 3" key="1">
    <citation type="journal article" date="2013" name="Genome Announc.">
        <title>Draft Genome Sequence of Arcticibacter svalbardensis Strain MN12-7T, a Member of the Family Sphingobacteriaceae Isolated from an Arctic Soil Sample.</title>
        <authorList>
            <person name="Shivaji S."/>
            <person name="Ara S."/>
            <person name="Prasad S."/>
            <person name="Manasa B.P."/>
            <person name="Begum Z."/>
            <person name="Singh A."/>
            <person name="Kumar Pinnaka A."/>
        </authorList>
    </citation>
    <scope>NUCLEOTIDE SEQUENCE [LARGE SCALE GENOMIC DNA]</scope>
    <source>
        <strain evidence="2 3">MN12-7</strain>
    </source>
</reference>
<dbReference type="AlphaFoldDB" id="R9GQM1"/>
<gene>
    <name evidence="2" type="ORF">ADIARSV_2860</name>
</gene>
<dbReference type="EMBL" id="AQPN01000100">
    <property type="protein sequence ID" value="EOR94026.1"/>
    <property type="molecule type" value="Genomic_DNA"/>
</dbReference>
<dbReference type="InterPro" id="IPR001173">
    <property type="entry name" value="Glyco_trans_2-like"/>
</dbReference>
<organism evidence="2 3">
    <name type="scientific">Arcticibacter svalbardensis MN12-7</name>
    <dbReference type="NCBI Taxonomy" id="1150600"/>
    <lineage>
        <taxon>Bacteria</taxon>
        <taxon>Pseudomonadati</taxon>
        <taxon>Bacteroidota</taxon>
        <taxon>Sphingobacteriia</taxon>
        <taxon>Sphingobacteriales</taxon>
        <taxon>Sphingobacteriaceae</taxon>
        <taxon>Arcticibacter</taxon>
    </lineage>
</organism>